<dbReference type="AlphaFoldDB" id="A0A6J7HGE6"/>
<gene>
    <name evidence="1" type="ORF">UFOPK3610_01274</name>
</gene>
<evidence type="ECO:0000313" key="1">
    <source>
        <dbReference type="EMBL" id="CAB4918582.1"/>
    </source>
</evidence>
<proteinExistence type="predicted"/>
<organism evidence="1">
    <name type="scientific">freshwater metagenome</name>
    <dbReference type="NCBI Taxonomy" id="449393"/>
    <lineage>
        <taxon>unclassified sequences</taxon>
        <taxon>metagenomes</taxon>
        <taxon>ecological metagenomes</taxon>
    </lineage>
</organism>
<reference evidence="1" key="1">
    <citation type="submission" date="2020-05" db="EMBL/GenBank/DDBJ databases">
        <authorList>
            <person name="Chiriac C."/>
            <person name="Salcher M."/>
            <person name="Ghai R."/>
            <person name="Kavagutti S V."/>
        </authorList>
    </citation>
    <scope>NUCLEOTIDE SEQUENCE</scope>
</reference>
<accession>A0A6J7HGE6</accession>
<protein>
    <submittedName>
        <fullName evidence="1">Unannotated protein</fullName>
    </submittedName>
</protein>
<dbReference type="InterPro" id="IPR042302">
    <property type="entry name" value="E1_FCCH_sf"/>
</dbReference>
<dbReference type="EMBL" id="CAFBMR010000053">
    <property type="protein sequence ID" value="CAB4918582.1"/>
    <property type="molecule type" value="Genomic_DNA"/>
</dbReference>
<sequence length="392" mass="41209">MNRAAPMRNRLLACLAALALGAALAPSVATASAAPTPRVAPTCAQGGRCSIGDVGPGGGKIIAVNQSLRITDIDSRTPGALFVTTATPHGLQSNDKISISGVTPAALNVTGVFVDTVSSPTSFVIVNVADLSAFDYVSGGVIPKAPGRWKYLQAAPAQWAETAQDPVVIAPHYPEIADGDLDWRIGSGNTNTEILQAQNVPTDAFSNVVADSGVPSSLGWYIPSYMELWAMYKVLAKTAASVAANGLSSGGYFSSTVTSYDVTNGNLWITGLFSRNLQDDPSVGFGSSYNFDGASIRPVRKLWFAPTNLAIAKRLDTDARIQIASVTKEGSPVSIRVLKGSVCTISAPAKQNRKTFFTLTGDKKAGTCSLRITAPETYQYWALNQTKTITVK</sequence>
<name>A0A6J7HGE6_9ZZZZ</name>
<dbReference type="Gene3D" id="2.40.30.180">
    <property type="entry name" value="Ubiquitin-activating enzyme E1, FCCH domain"/>
    <property type="match status" value="1"/>
</dbReference>